<name>A0ACC1M336_9FUNG</name>
<sequence>MLVPGLVAAAAASPTRTIARTLARLPLQWLPAQWKRHASSDTSLHDLRASIKQQDTDSAVRIYADLRKKWISQTELRMDDLRSLHILLRRSATQRPPESTLSLDDEKRRRALLVIVIQTIDDMQSLGLRVGATEIAAALFACNQIGHYSAAIDRWRAAISQLNTAEEEDKTCSLGLLRVRHLFPQTHIYALTAAVALKSVGAVREVYHSAVRLMDLPPAAFFWALFPAYSEPLPTALVYSSSGSDRAWDCSRLGSAFLELVQTDATRWAANDTKLHSRIVQALLRALLTEGHVHKATRLYDTVVAKKHLMTSWILCEMVAGLCRRSLLDDAHSVLCNAAQTNRTIHAWNTYLDGVASSMRRTQYSASRKRQQRHENRAPLSVLKRIQTCIDWLEQSDGVKPDLATRSIWLRACFRATEWKRAYTYFRTHYDDMRNDIVCWDITIRGLFESGDIEAQKEGWRL</sequence>
<dbReference type="Proteomes" id="UP001139981">
    <property type="component" value="Unassembled WGS sequence"/>
</dbReference>
<evidence type="ECO:0000313" key="1">
    <source>
        <dbReference type="EMBL" id="KAJ2893484.1"/>
    </source>
</evidence>
<reference evidence="1" key="1">
    <citation type="submission" date="2022-07" db="EMBL/GenBank/DDBJ databases">
        <title>Phylogenomic reconstructions and comparative analyses of Kickxellomycotina fungi.</title>
        <authorList>
            <person name="Reynolds N.K."/>
            <person name="Stajich J.E."/>
            <person name="Barry K."/>
            <person name="Grigoriev I.V."/>
            <person name="Crous P."/>
            <person name="Smith M.E."/>
        </authorList>
    </citation>
    <scope>NUCLEOTIDE SEQUENCE</scope>
    <source>
        <strain evidence="1">CBS 190363</strain>
    </source>
</reference>
<proteinExistence type="predicted"/>
<gene>
    <name evidence="1" type="ORF">IWW38_002850</name>
</gene>
<feature type="non-terminal residue" evidence="1">
    <location>
        <position position="462"/>
    </location>
</feature>
<dbReference type="EMBL" id="JANBVB010000537">
    <property type="protein sequence ID" value="KAJ2893484.1"/>
    <property type="molecule type" value="Genomic_DNA"/>
</dbReference>
<evidence type="ECO:0000313" key="2">
    <source>
        <dbReference type="Proteomes" id="UP001139981"/>
    </source>
</evidence>
<accession>A0ACC1M336</accession>
<keyword evidence="2" id="KW-1185">Reference proteome</keyword>
<organism evidence="1 2">
    <name type="scientific">Coemansia aciculifera</name>
    <dbReference type="NCBI Taxonomy" id="417176"/>
    <lineage>
        <taxon>Eukaryota</taxon>
        <taxon>Fungi</taxon>
        <taxon>Fungi incertae sedis</taxon>
        <taxon>Zoopagomycota</taxon>
        <taxon>Kickxellomycotina</taxon>
        <taxon>Kickxellomycetes</taxon>
        <taxon>Kickxellales</taxon>
        <taxon>Kickxellaceae</taxon>
        <taxon>Coemansia</taxon>
    </lineage>
</organism>
<protein>
    <submittedName>
        <fullName evidence="1">Uncharacterized protein</fullName>
    </submittedName>
</protein>
<comment type="caution">
    <text evidence="1">The sequence shown here is derived from an EMBL/GenBank/DDBJ whole genome shotgun (WGS) entry which is preliminary data.</text>
</comment>